<evidence type="ECO:0000256" key="5">
    <source>
        <dbReference type="ARBA" id="ARBA00022823"/>
    </source>
</evidence>
<proteinExistence type="inferred from homology"/>
<dbReference type="Gene3D" id="2.40.50.100">
    <property type="match status" value="1"/>
</dbReference>
<dbReference type="SUPFAM" id="SSF51230">
    <property type="entry name" value="Single hybrid motif"/>
    <property type="match status" value="1"/>
</dbReference>
<keyword evidence="6 7" id="KW-0012">Acyltransferase</keyword>
<dbReference type="Gene3D" id="3.30.559.10">
    <property type="entry name" value="Chloramphenicol acetyltransferase-like domain"/>
    <property type="match status" value="1"/>
</dbReference>
<evidence type="ECO:0000256" key="2">
    <source>
        <dbReference type="ARBA" id="ARBA00007317"/>
    </source>
</evidence>
<dbReference type="PROSITE" id="PS51826">
    <property type="entry name" value="PSBD"/>
    <property type="match status" value="1"/>
</dbReference>
<comment type="similarity">
    <text evidence="2 7">Belongs to the 2-oxoacid dehydrogenase family.</text>
</comment>
<feature type="domain" description="Lipoyl-binding" evidence="9">
    <location>
        <begin position="2"/>
        <end position="77"/>
    </location>
</feature>
<evidence type="ECO:0000256" key="4">
    <source>
        <dbReference type="ARBA" id="ARBA00022679"/>
    </source>
</evidence>
<evidence type="ECO:0000256" key="3">
    <source>
        <dbReference type="ARBA" id="ARBA00011484"/>
    </source>
</evidence>
<protein>
    <recommendedName>
        <fullName evidence="7">Dihydrolipoamide acetyltransferase component of pyruvate dehydrogenase complex</fullName>
        <ecNumber evidence="7">2.3.1.-</ecNumber>
    </recommendedName>
</protein>
<reference evidence="11 12" key="1">
    <citation type="journal article" date="2020" name="Syst. Appl. Microbiol.">
        <title>Alienimonas chondri sp. nov., a novel planctomycete isolated from the biofilm of the red alga Chondrus crispus.</title>
        <authorList>
            <person name="Vitorino I."/>
            <person name="Albuquerque L."/>
            <person name="Wiegand S."/>
            <person name="Kallscheuer N."/>
            <person name="da Costa M.S."/>
            <person name="Lobo-da-Cunha A."/>
            <person name="Jogler C."/>
            <person name="Lage O.M."/>
        </authorList>
    </citation>
    <scope>NUCLEOTIDE SEQUENCE [LARGE SCALE GENOMIC DNA]</scope>
    <source>
        <strain evidence="11 12">LzC2</strain>
    </source>
</reference>
<dbReference type="PANTHER" id="PTHR43178">
    <property type="entry name" value="DIHYDROLIPOAMIDE ACETYLTRANSFERASE COMPONENT OF PYRUVATE DEHYDROGENASE COMPLEX"/>
    <property type="match status" value="1"/>
</dbReference>
<dbReference type="Pfam" id="PF00364">
    <property type="entry name" value="Biotin_lipoyl"/>
    <property type="match status" value="1"/>
</dbReference>
<keyword evidence="12" id="KW-1185">Reference proteome</keyword>
<dbReference type="SUPFAM" id="SSF47005">
    <property type="entry name" value="Peripheral subunit-binding domain of 2-oxo acid dehydrogenase complex"/>
    <property type="match status" value="1"/>
</dbReference>
<comment type="caution">
    <text evidence="11">The sequence shown here is derived from an EMBL/GenBank/DDBJ whole genome shotgun (WGS) entry which is preliminary data.</text>
</comment>
<accession>A0ABX1VCP2</accession>
<dbReference type="Gene3D" id="4.10.320.10">
    <property type="entry name" value="E3-binding domain"/>
    <property type="match status" value="1"/>
</dbReference>
<organism evidence="11 12">
    <name type="scientific">Alienimonas chondri</name>
    <dbReference type="NCBI Taxonomy" id="2681879"/>
    <lineage>
        <taxon>Bacteria</taxon>
        <taxon>Pseudomonadati</taxon>
        <taxon>Planctomycetota</taxon>
        <taxon>Planctomycetia</taxon>
        <taxon>Planctomycetales</taxon>
        <taxon>Planctomycetaceae</taxon>
        <taxon>Alienimonas</taxon>
    </lineage>
</organism>
<dbReference type="Pfam" id="PF00198">
    <property type="entry name" value="2-oxoacid_dh"/>
    <property type="match status" value="1"/>
</dbReference>
<evidence type="ECO:0000256" key="1">
    <source>
        <dbReference type="ARBA" id="ARBA00001938"/>
    </source>
</evidence>
<dbReference type="InterPro" id="IPR000089">
    <property type="entry name" value="Biotin_lipoyl"/>
</dbReference>
<dbReference type="EC" id="2.3.1.-" evidence="7"/>
<evidence type="ECO:0000259" key="9">
    <source>
        <dbReference type="PROSITE" id="PS50968"/>
    </source>
</evidence>
<dbReference type="InterPro" id="IPR023213">
    <property type="entry name" value="CAT-like_dom_sf"/>
</dbReference>
<dbReference type="InterPro" id="IPR036625">
    <property type="entry name" value="E3-bd_dom_sf"/>
</dbReference>
<dbReference type="InterPro" id="IPR050743">
    <property type="entry name" value="2-oxoacid_DH_E2_comp"/>
</dbReference>
<dbReference type="SUPFAM" id="SSF52777">
    <property type="entry name" value="CoA-dependent acyltransferases"/>
    <property type="match status" value="1"/>
</dbReference>
<dbReference type="PROSITE" id="PS50968">
    <property type="entry name" value="BIOTINYL_LIPOYL"/>
    <property type="match status" value="1"/>
</dbReference>
<dbReference type="Proteomes" id="UP000609651">
    <property type="component" value="Unassembled WGS sequence"/>
</dbReference>
<keyword evidence="11" id="KW-0670">Pyruvate</keyword>
<comment type="subunit">
    <text evidence="3">Forms a 24-polypeptide structural core with octahedral symmetry.</text>
</comment>
<feature type="domain" description="Peripheral subunit-binding (PSBD)" evidence="10">
    <location>
        <begin position="127"/>
        <end position="164"/>
    </location>
</feature>
<evidence type="ECO:0000256" key="6">
    <source>
        <dbReference type="ARBA" id="ARBA00023315"/>
    </source>
</evidence>
<keyword evidence="4 7" id="KW-0808">Transferase</keyword>
<comment type="cofactor">
    <cofactor evidence="1 7">
        <name>(R)-lipoate</name>
        <dbReference type="ChEBI" id="CHEBI:83088"/>
    </cofactor>
</comment>
<evidence type="ECO:0000259" key="10">
    <source>
        <dbReference type="PROSITE" id="PS51826"/>
    </source>
</evidence>
<keyword evidence="5 7" id="KW-0450">Lipoyl</keyword>
<evidence type="ECO:0000256" key="8">
    <source>
        <dbReference type="SAM" id="MobiDB-lite"/>
    </source>
</evidence>
<dbReference type="RefSeq" id="WP_171185533.1">
    <property type="nucleotide sequence ID" value="NZ_WTPX01000038.1"/>
</dbReference>
<name>A0ABX1VCP2_9PLAN</name>
<dbReference type="InterPro" id="IPR011053">
    <property type="entry name" value="Single_hybrid_motif"/>
</dbReference>
<dbReference type="Pfam" id="PF02817">
    <property type="entry name" value="E3_binding"/>
    <property type="match status" value="1"/>
</dbReference>
<dbReference type="GO" id="GO:0004742">
    <property type="term" value="F:dihydrolipoyllysine-residue acetyltransferase activity"/>
    <property type="evidence" value="ECO:0007669"/>
    <property type="project" value="UniProtKB-EC"/>
</dbReference>
<feature type="region of interest" description="Disordered" evidence="8">
    <location>
        <begin position="79"/>
        <end position="131"/>
    </location>
</feature>
<feature type="compositionally biased region" description="Low complexity" evidence="8">
    <location>
        <begin position="96"/>
        <end position="121"/>
    </location>
</feature>
<dbReference type="InterPro" id="IPR001078">
    <property type="entry name" value="2-oxoacid_DH_actylTfrase"/>
</dbReference>
<dbReference type="CDD" id="cd06849">
    <property type="entry name" value="lipoyl_domain"/>
    <property type="match status" value="1"/>
</dbReference>
<gene>
    <name evidence="11" type="primary">aceF</name>
    <name evidence="11" type="ORF">LzC2_15440</name>
</gene>
<sequence length="443" mass="45667">MATAFNLPEVSEGVEAADISEILVAVGDKVEQGQMVMEVETEKAVAPVEIPFSGTITEILVGEGDTVKIGAPLLNVEQGESAEAPAAEKTSEPAEAKQSSPAPAASAPAKQPATVSTAPAGDRPPAPAAPSVRRLAREMGVDLYAVSGSARGGRILAEDVKAFAEGGGASSGGGANRLIPSDRGGVDSALIPAGAGAMAAPDLPDFSQYGVVRRERMNKIAKTSAAHLSYAWQTIPHVTQHDEADITALEAARKAYGAGAGKNGPKVTMTAILAKAVAGVLKEHPIFNSSLDLGSGEIVYKEYVNIGIAVDTEAGLVVPVIRDVDQKSILEIAADLTEIAGRARDRKLGLEEMRGGTFTISNLGGIGGGHFTPIVNFPEVAILGVSRGKKVVELDDAGKPVQKLMVPLSLSYDHRVVNGADGARFIKSLNVALSDFMALLVSA</sequence>
<dbReference type="EMBL" id="WTPX01000038">
    <property type="protein sequence ID" value="NNJ25474.1"/>
    <property type="molecule type" value="Genomic_DNA"/>
</dbReference>
<evidence type="ECO:0000313" key="11">
    <source>
        <dbReference type="EMBL" id="NNJ25474.1"/>
    </source>
</evidence>
<evidence type="ECO:0000256" key="7">
    <source>
        <dbReference type="RuleBase" id="RU003423"/>
    </source>
</evidence>
<dbReference type="PANTHER" id="PTHR43178:SF2">
    <property type="entry name" value="DIHYDROLIPOYLLYSINE-RESIDUE ACETYLTRANSFERASE COMPONENT OF PYRUVATE DEHYDROGENASE COMPLEX"/>
    <property type="match status" value="1"/>
</dbReference>
<evidence type="ECO:0000313" key="12">
    <source>
        <dbReference type="Proteomes" id="UP000609651"/>
    </source>
</evidence>
<dbReference type="InterPro" id="IPR004167">
    <property type="entry name" value="PSBD"/>
</dbReference>